<comment type="caution">
    <text evidence="2">The sequence shown here is derived from an EMBL/GenBank/DDBJ whole genome shotgun (WGS) entry which is preliminary data.</text>
</comment>
<sequence length="99" mass="11282">MWLMLRCGLITSEEAAIMQVTVKETVGTINDLERLSMMKELLCNVLRYSNKLRDAKTIVSDGVSHTERKSSPTNVCRPRFAAGERLDEKERPNVSVLNW</sequence>
<dbReference type="AlphaFoldDB" id="A0AAV9K6B8"/>
<gene>
    <name evidence="2" type="ORF">R3W88_029699</name>
</gene>
<keyword evidence="3" id="KW-1185">Reference proteome</keyword>
<evidence type="ECO:0000313" key="3">
    <source>
        <dbReference type="Proteomes" id="UP001311915"/>
    </source>
</evidence>
<reference evidence="2 3" key="1">
    <citation type="submission" date="2023-10" db="EMBL/GenBank/DDBJ databases">
        <title>Genome-Wide Identification Analysis in wild type Solanum Pinnatisectum Reveals Some Genes Defensing Phytophthora Infestans.</title>
        <authorList>
            <person name="Sun C."/>
        </authorList>
    </citation>
    <scope>NUCLEOTIDE SEQUENCE [LARGE SCALE GENOMIC DNA]</scope>
    <source>
        <strain evidence="2">LQN</strain>
        <tissue evidence="2">Leaf</tissue>
    </source>
</reference>
<organism evidence="2 3">
    <name type="scientific">Solanum pinnatisectum</name>
    <name type="common">tansyleaf nightshade</name>
    <dbReference type="NCBI Taxonomy" id="50273"/>
    <lineage>
        <taxon>Eukaryota</taxon>
        <taxon>Viridiplantae</taxon>
        <taxon>Streptophyta</taxon>
        <taxon>Embryophyta</taxon>
        <taxon>Tracheophyta</taxon>
        <taxon>Spermatophyta</taxon>
        <taxon>Magnoliopsida</taxon>
        <taxon>eudicotyledons</taxon>
        <taxon>Gunneridae</taxon>
        <taxon>Pentapetalae</taxon>
        <taxon>asterids</taxon>
        <taxon>lamiids</taxon>
        <taxon>Solanales</taxon>
        <taxon>Solanaceae</taxon>
        <taxon>Solanoideae</taxon>
        <taxon>Solaneae</taxon>
        <taxon>Solanum</taxon>
    </lineage>
</organism>
<evidence type="ECO:0000313" key="2">
    <source>
        <dbReference type="EMBL" id="KAK4708774.1"/>
    </source>
</evidence>
<accession>A0AAV9K6B8</accession>
<dbReference type="EMBL" id="JAWPEI010000012">
    <property type="protein sequence ID" value="KAK4708774.1"/>
    <property type="molecule type" value="Genomic_DNA"/>
</dbReference>
<protein>
    <submittedName>
        <fullName evidence="2">Uncharacterized protein</fullName>
    </submittedName>
</protein>
<dbReference type="Proteomes" id="UP001311915">
    <property type="component" value="Unassembled WGS sequence"/>
</dbReference>
<feature type="region of interest" description="Disordered" evidence="1">
    <location>
        <begin position="62"/>
        <end position="82"/>
    </location>
</feature>
<proteinExistence type="predicted"/>
<evidence type="ECO:0000256" key="1">
    <source>
        <dbReference type="SAM" id="MobiDB-lite"/>
    </source>
</evidence>
<name>A0AAV9K6B8_9SOLN</name>